<accession>A0AAE0MXY6</accession>
<dbReference type="AlphaFoldDB" id="A0AAE0MXY6"/>
<keyword evidence="1" id="KW-0812">Transmembrane</keyword>
<dbReference type="Proteomes" id="UP001287356">
    <property type="component" value="Unassembled WGS sequence"/>
</dbReference>
<name>A0AAE0MXY6_9PEZI</name>
<feature type="transmembrane region" description="Helical" evidence="1">
    <location>
        <begin position="22"/>
        <end position="43"/>
    </location>
</feature>
<evidence type="ECO:0000313" key="3">
    <source>
        <dbReference type="Proteomes" id="UP001287356"/>
    </source>
</evidence>
<evidence type="ECO:0000256" key="1">
    <source>
        <dbReference type="SAM" id="Phobius"/>
    </source>
</evidence>
<reference evidence="2" key="1">
    <citation type="journal article" date="2023" name="Mol. Phylogenet. Evol.">
        <title>Genome-scale phylogeny and comparative genomics of the fungal order Sordariales.</title>
        <authorList>
            <person name="Hensen N."/>
            <person name="Bonometti L."/>
            <person name="Westerberg I."/>
            <person name="Brannstrom I.O."/>
            <person name="Guillou S."/>
            <person name="Cros-Aarteil S."/>
            <person name="Calhoun S."/>
            <person name="Haridas S."/>
            <person name="Kuo A."/>
            <person name="Mondo S."/>
            <person name="Pangilinan J."/>
            <person name="Riley R."/>
            <person name="LaButti K."/>
            <person name="Andreopoulos B."/>
            <person name="Lipzen A."/>
            <person name="Chen C."/>
            <person name="Yan M."/>
            <person name="Daum C."/>
            <person name="Ng V."/>
            <person name="Clum A."/>
            <person name="Steindorff A."/>
            <person name="Ohm R.A."/>
            <person name="Martin F."/>
            <person name="Silar P."/>
            <person name="Natvig D.O."/>
            <person name="Lalanne C."/>
            <person name="Gautier V."/>
            <person name="Ament-Velasquez S.L."/>
            <person name="Kruys A."/>
            <person name="Hutchinson M.I."/>
            <person name="Powell A.J."/>
            <person name="Barry K."/>
            <person name="Miller A.N."/>
            <person name="Grigoriev I.V."/>
            <person name="Debuchy R."/>
            <person name="Gladieux P."/>
            <person name="Hiltunen Thoren M."/>
            <person name="Johannesson H."/>
        </authorList>
    </citation>
    <scope>NUCLEOTIDE SEQUENCE</scope>
    <source>
        <strain evidence="2">CBS 958.72</strain>
    </source>
</reference>
<keyword evidence="3" id="KW-1185">Reference proteome</keyword>
<proteinExistence type="predicted"/>
<comment type="caution">
    <text evidence="2">The sequence shown here is derived from an EMBL/GenBank/DDBJ whole genome shotgun (WGS) entry which is preliminary data.</text>
</comment>
<reference evidence="2" key="2">
    <citation type="submission" date="2023-06" db="EMBL/GenBank/DDBJ databases">
        <authorList>
            <consortium name="Lawrence Berkeley National Laboratory"/>
            <person name="Haridas S."/>
            <person name="Hensen N."/>
            <person name="Bonometti L."/>
            <person name="Westerberg I."/>
            <person name="Brannstrom I.O."/>
            <person name="Guillou S."/>
            <person name="Cros-Aarteil S."/>
            <person name="Calhoun S."/>
            <person name="Kuo A."/>
            <person name="Mondo S."/>
            <person name="Pangilinan J."/>
            <person name="Riley R."/>
            <person name="Labutti K."/>
            <person name="Andreopoulos B."/>
            <person name="Lipzen A."/>
            <person name="Chen C."/>
            <person name="Yanf M."/>
            <person name="Daum C."/>
            <person name="Ng V."/>
            <person name="Clum A."/>
            <person name="Steindorff A."/>
            <person name="Ohm R."/>
            <person name="Martin F."/>
            <person name="Silar P."/>
            <person name="Natvig D."/>
            <person name="Lalanne C."/>
            <person name="Gautier V."/>
            <person name="Ament-Velasquez S.L."/>
            <person name="Kruys A."/>
            <person name="Hutchinson M.I."/>
            <person name="Powell A.J."/>
            <person name="Barry K."/>
            <person name="Miller A.N."/>
            <person name="Grigoriev I.V."/>
            <person name="Debuchy R."/>
            <person name="Gladieux P."/>
            <person name="Thoren M.H."/>
            <person name="Johannesson H."/>
        </authorList>
    </citation>
    <scope>NUCLEOTIDE SEQUENCE</scope>
    <source>
        <strain evidence="2">CBS 958.72</strain>
    </source>
</reference>
<evidence type="ECO:0000313" key="2">
    <source>
        <dbReference type="EMBL" id="KAK3361176.1"/>
    </source>
</evidence>
<organism evidence="2 3">
    <name type="scientific">Lasiosphaeria ovina</name>
    <dbReference type="NCBI Taxonomy" id="92902"/>
    <lineage>
        <taxon>Eukaryota</taxon>
        <taxon>Fungi</taxon>
        <taxon>Dikarya</taxon>
        <taxon>Ascomycota</taxon>
        <taxon>Pezizomycotina</taxon>
        <taxon>Sordariomycetes</taxon>
        <taxon>Sordariomycetidae</taxon>
        <taxon>Sordariales</taxon>
        <taxon>Lasiosphaeriaceae</taxon>
        <taxon>Lasiosphaeria</taxon>
    </lineage>
</organism>
<gene>
    <name evidence="2" type="ORF">B0T24DRAFT_115997</name>
</gene>
<sequence length="100" mass="11806">MRSYTLGLGWRLSKISQFLRPGLFLVLPTLVWTDRTYLVLALFSWRRARSSCRYPLSESLHERIRGTYLSSGREARFDGLERMHSSSSRCLPYIKQTRYV</sequence>
<keyword evidence="1" id="KW-1133">Transmembrane helix</keyword>
<dbReference type="EMBL" id="JAULSN010000012">
    <property type="protein sequence ID" value="KAK3361176.1"/>
    <property type="molecule type" value="Genomic_DNA"/>
</dbReference>
<protein>
    <submittedName>
        <fullName evidence="2">Uncharacterized protein</fullName>
    </submittedName>
</protein>
<keyword evidence="1" id="KW-0472">Membrane</keyword>